<evidence type="ECO:0000313" key="4">
    <source>
        <dbReference type="Proteomes" id="UP000249061"/>
    </source>
</evidence>
<dbReference type="AlphaFoldDB" id="A0A2W5SUQ1"/>
<evidence type="ECO:0000313" key="3">
    <source>
        <dbReference type="EMBL" id="PZR05397.1"/>
    </source>
</evidence>
<keyword evidence="2" id="KW-0560">Oxidoreductase</keyword>
<dbReference type="Gene3D" id="3.40.50.720">
    <property type="entry name" value="NAD(P)-binding Rossmann-like Domain"/>
    <property type="match status" value="1"/>
</dbReference>
<evidence type="ECO:0000256" key="1">
    <source>
        <dbReference type="ARBA" id="ARBA00006484"/>
    </source>
</evidence>
<dbReference type="Proteomes" id="UP000249061">
    <property type="component" value="Unassembled WGS sequence"/>
</dbReference>
<accession>A0A2W5SUQ1</accession>
<dbReference type="Pfam" id="PF13561">
    <property type="entry name" value="adh_short_C2"/>
    <property type="match status" value="1"/>
</dbReference>
<dbReference type="PANTHER" id="PTHR24321:SF8">
    <property type="entry name" value="ESTRADIOL 17-BETA-DEHYDROGENASE 8-RELATED"/>
    <property type="match status" value="1"/>
</dbReference>
<dbReference type="SUPFAM" id="SSF51735">
    <property type="entry name" value="NAD(P)-binding Rossmann-fold domains"/>
    <property type="match status" value="1"/>
</dbReference>
<dbReference type="EMBL" id="QFQP01000045">
    <property type="protein sequence ID" value="PZR05397.1"/>
    <property type="molecule type" value="Genomic_DNA"/>
</dbReference>
<dbReference type="PRINTS" id="PR00080">
    <property type="entry name" value="SDRFAMILY"/>
</dbReference>
<proteinExistence type="inferred from homology"/>
<protein>
    <submittedName>
        <fullName evidence="3">Short-chain dehydrogenase</fullName>
    </submittedName>
</protein>
<gene>
    <name evidence="3" type="ORF">DI536_32485</name>
</gene>
<dbReference type="CDD" id="cd05233">
    <property type="entry name" value="SDR_c"/>
    <property type="match status" value="1"/>
</dbReference>
<evidence type="ECO:0000256" key="2">
    <source>
        <dbReference type="ARBA" id="ARBA00023002"/>
    </source>
</evidence>
<sequence>MKRDLEGKMALVTGAATGIGETIAKRLIEAGARVVLAGHGVTPRAGAKAMELDVRDEDALAKAASAFGVLHFGVNVAGITGPAGSETEAVDAKVFREVIDVDLTGTFLSMKAELPRIAQSGGGAIVNLSSANGLVGLAGMSAYTAAKHGVIGLTRTAALEYATQNIRVNCVAPGYVATPRMLETPRDVLDGMARAHPMKRLATREEVAELVLFPLSARASFITGAVVPVDGGFTAQ</sequence>
<dbReference type="PRINTS" id="PR00081">
    <property type="entry name" value="GDHRDH"/>
</dbReference>
<name>A0A2W5SUQ1_9BACT</name>
<dbReference type="GO" id="GO:0016491">
    <property type="term" value="F:oxidoreductase activity"/>
    <property type="evidence" value="ECO:0007669"/>
    <property type="project" value="UniProtKB-KW"/>
</dbReference>
<comment type="caution">
    <text evidence="3">The sequence shown here is derived from an EMBL/GenBank/DDBJ whole genome shotgun (WGS) entry which is preliminary data.</text>
</comment>
<dbReference type="PANTHER" id="PTHR24321">
    <property type="entry name" value="DEHYDROGENASES, SHORT CHAIN"/>
    <property type="match status" value="1"/>
</dbReference>
<dbReference type="InterPro" id="IPR020904">
    <property type="entry name" value="Sc_DH/Rdtase_CS"/>
</dbReference>
<dbReference type="InterPro" id="IPR036291">
    <property type="entry name" value="NAD(P)-bd_dom_sf"/>
</dbReference>
<reference evidence="3 4" key="1">
    <citation type="submission" date="2017-08" db="EMBL/GenBank/DDBJ databases">
        <title>Infants hospitalized years apart are colonized by the same room-sourced microbial strains.</title>
        <authorList>
            <person name="Brooks B."/>
            <person name="Olm M.R."/>
            <person name="Firek B.A."/>
            <person name="Baker R."/>
            <person name="Thomas B.C."/>
            <person name="Morowitz M.J."/>
            <person name="Banfield J.F."/>
        </authorList>
    </citation>
    <scope>NUCLEOTIDE SEQUENCE [LARGE SCALE GENOMIC DNA]</scope>
    <source>
        <strain evidence="3">S2_003_000_R2_14</strain>
    </source>
</reference>
<dbReference type="FunFam" id="3.40.50.720:FF:000084">
    <property type="entry name" value="Short-chain dehydrogenase reductase"/>
    <property type="match status" value="1"/>
</dbReference>
<dbReference type="InterPro" id="IPR002347">
    <property type="entry name" value="SDR_fam"/>
</dbReference>
<organism evidence="3 4">
    <name type="scientific">Archangium gephyra</name>
    <dbReference type="NCBI Taxonomy" id="48"/>
    <lineage>
        <taxon>Bacteria</taxon>
        <taxon>Pseudomonadati</taxon>
        <taxon>Myxococcota</taxon>
        <taxon>Myxococcia</taxon>
        <taxon>Myxococcales</taxon>
        <taxon>Cystobacterineae</taxon>
        <taxon>Archangiaceae</taxon>
        <taxon>Archangium</taxon>
    </lineage>
</organism>
<comment type="similarity">
    <text evidence="1">Belongs to the short-chain dehydrogenases/reductases (SDR) family.</text>
</comment>
<dbReference type="PROSITE" id="PS00061">
    <property type="entry name" value="ADH_SHORT"/>
    <property type="match status" value="1"/>
</dbReference>